<feature type="chain" id="PRO_5036478585" evidence="1">
    <location>
        <begin position="19"/>
        <end position="120"/>
    </location>
</feature>
<proteinExistence type="predicted"/>
<evidence type="ECO:0000256" key="1">
    <source>
        <dbReference type="SAM" id="SignalP"/>
    </source>
</evidence>
<dbReference type="OrthoDB" id="10493313at2759"/>
<evidence type="ECO:0000313" key="3">
    <source>
        <dbReference type="Proteomes" id="UP000005408"/>
    </source>
</evidence>
<organism evidence="2 3">
    <name type="scientific">Magallana gigas</name>
    <name type="common">Pacific oyster</name>
    <name type="synonym">Crassostrea gigas</name>
    <dbReference type="NCBI Taxonomy" id="29159"/>
    <lineage>
        <taxon>Eukaryota</taxon>
        <taxon>Metazoa</taxon>
        <taxon>Spiralia</taxon>
        <taxon>Lophotrochozoa</taxon>
        <taxon>Mollusca</taxon>
        <taxon>Bivalvia</taxon>
        <taxon>Autobranchia</taxon>
        <taxon>Pteriomorphia</taxon>
        <taxon>Ostreida</taxon>
        <taxon>Ostreoidea</taxon>
        <taxon>Ostreidae</taxon>
        <taxon>Magallana</taxon>
    </lineage>
</organism>
<reference evidence="2" key="1">
    <citation type="submission" date="2022-08" db="UniProtKB">
        <authorList>
            <consortium name="EnsemblMetazoa"/>
        </authorList>
    </citation>
    <scope>IDENTIFICATION</scope>
    <source>
        <strain evidence="2">05x7-T-G4-1.051#20</strain>
    </source>
</reference>
<evidence type="ECO:0000313" key="2">
    <source>
        <dbReference type="EnsemblMetazoa" id="G21416.1:cds"/>
    </source>
</evidence>
<dbReference type="OMA" id="CYNIADY"/>
<sequence>MAVLWVLFVLQIGSLSWCYSYNDGNAENTLSMPESSIGNLLMPADLLQKAAILPAKTQIVQANINSDEALSLMADLFYPKDFTMTSLTTIIIDHRQSIPKLFPKKLAVPGANQFALGDDQ</sequence>
<keyword evidence="3" id="KW-1185">Reference proteome</keyword>
<feature type="signal peptide" evidence="1">
    <location>
        <begin position="1"/>
        <end position="18"/>
    </location>
</feature>
<keyword evidence="1" id="KW-0732">Signal</keyword>
<name>A0A8W8K323_MAGGI</name>
<protein>
    <submittedName>
        <fullName evidence="2">Uncharacterized protein</fullName>
    </submittedName>
</protein>
<dbReference type="EnsemblMetazoa" id="G21416.1">
    <property type="protein sequence ID" value="G21416.1:cds"/>
    <property type="gene ID" value="G21416"/>
</dbReference>
<accession>A0A8W8K323</accession>
<dbReference type="Proteomes" id="UP000005408">
    <property type="component" value="Unassembled WGS sequence"/>
</dbReference>
<dbReference type="AlphaFoldDB" id="A0A8W8K323"/>